<name>A0A437QDF2_9GAMM</name>
<dbReference type="AlphaFoldDB" id="A0A437QDF2"/>
<dbReference type="EMBL" id="SACQ01000001">
    <property type="protein sequence ID" value="RVU32554.1"/>
    <property type="molecule type" value="Genomic_DNA"/>
</dbReference>
<protein>
    <submittedName>
        <fullName evidence="1">Uncharacterized protein</fullName>
    </submittedName>
</protein>
<proteinExistence type="predicted"/>
<organism evidence="1 2">
    <name type="scientific">Neptunomonas marina</name>
    <dbReference type="NCBI Taxonomy" id="1815562"/>
    <lineage>
        <taxon>Bacteria</taxon>
        <taxon>Pseudomonadati</taxon>
        <taxon>Pseudomonadota</taxon>
        <taxon>Gammaproteobacteria</taxon>
        <taxon>Oceanospirillales</taxon>
        <taxon>Oceanospirillaceae</taxon>
        <taxon>Neptunomonas</taxon>
    </lineage>
</organism>
<comment type="caution">
    <text evidence="1">The sequence shown here is derived from an EMBL/GenBank/DDBJ whole genome shotgun (WGS) entry which is preliminary data.</text>
</comment>
<keyword evidence="2" id="KW-1185">Reference proteome</keyword>
<dbReference type="Proteomes" id="UP000282818">
    <property type="component" value="Unassembled WGS sequence"/>
</dbReference>
<dbReference type="RefSeq" id="WP_127692723.1">
    <property type="nucleotide sequence ID" value="NZ_SACQ01000001.1"/>
</dbReference>
<gene>
    <name evidence="1" type="ORF">EOE65_02570</name>
</gene>
<evidence type="ECO:0000313" key="1">
    <source>
        <dbReference type="EMBL" id="RVU32554.1"/>
    </source>
</evidence>
<sequence length="220" mass="25036">MSAYNKIRLPQWAEPNTTIGSGHDIRTSENGLLNSFYGSLEHASRFAWLNAGRTLIDKTYINLLWQAVGLHLGGRTSDELARELDSFIRTHIAPRWDDLEEWNPEQQQQRVGELVDILAGVLGGQDPQREASWLLFYMLPQLPVFPLWASDIGTYAEHHTACRAHFSHHLPTFYTPAPKAAVGTPDERCVIDQAVKMGDWWQRRCFIAQAMPVTLDSQIR</sequence>
<evidence type="ECO:0000313" key="2">
    <source>
        <dbReference type="Proteomes" id="UP000282818"/>
    </source>
</evidence>
<accession>A0A437QDF2</accession>
<reference evidence="1 2" key="1">
    <citation type="submission" date="2019-01" db="EMBL/GenBank/DDBJ databases">
        <authorList>
            <person name="Chen W.-M."/>
        </authorList>
    </citation>
    <scope>NUCLEOTIDE SEQUENCE [LARGE SCALE GENOMIC DNA]</scope>
    <source>
        <strain evidence="1 2">HPM-16</strain>
    </source>
</reference>